<feature type="transmembrane region" description="Helical" evidence="9">
    <location>
        <begin position="109"/>
        <end position="128"/>
    </location>
</feature>
<dbReference type="Pfam" id="PF13181">
    <property type="entry name" value="TPR_8"/>
    <property type="match status" value="1"/>
</dbReference>
<dbReference type="PROSITE" id="PS50850">
    <property type="entry name" value="MFS"/>
    <property type="match status" value="1"/>
</dbReference>
<keyword evidence="6 9" id="KW-0472">Membrane</keyword>
<dbReference type="Pfam" id="PF13174">
    <property type="entry name" value="TPR_6"/>
    <property type="match status" value="1"/>
</dbReference>
<evidence type="ECO:0000256" key="8">
    <source>
        <dbReference type="SAM" id="MobiDB-lite"/>
    </source>
</evidence>
<dbReference type="SMART" id="SM00028">
    <property type="entry name" value="TPR"/>
    <property type="match status" value="9"/>
</dbReference>
<dbReference type="Gene3D" id="1.20.1250.20">
    <property type="entry name" value="MFS general substrate transporter like domains"/>
    <property type="match status" value="1"/>
</dbReference>
<gene>
    <name evidence="11" type="ORF">OKIOD_LOCUS6366</name>
</gene>
<evidence type="ECO:0000256" key="7">
    <source>
        <dbReference type="PROSITE-ProRule" id="PRU00339"/>
    </source>
</evidence>
<feature type="transmembrane region" description="Helical" evidence="9">
    <location>
        <begin position="187"/>
        <end position="205"/>
    </location>
</feature>
<dbReference type="PANTHER" id="PTHR14027:SF2">
    <property type="entry name" value="RNA POLYMERASE-ASSOCIATED PROTEIN CTR9 HOMOLOG"/>
    <property type="match status" value="1"/>
</dbReference>
<feature type="compositionally biased region" description="Polar residues" evidence="8">
    <location>
        <begin position="1287"/>
        <end position="1296"/>
    </location>
</feature>
<dbReference type="Pfam" id="PF00083">
    <property type="entry name" value="Sugar_tr"/>
    <property type="match status" value="1"/>
</dbReference>
<dbReference type="InterPro" id="IPR011990">
    <property type="entry name" value="TPR-like_helical_dom_sf"/>
</dbReference>
<feature type="compositionally biased region" description="Basic and acidic residues" evidence="8">
    <location>
        <begin position="1195"/>
        <end position="1207"/>
    </location>
</feature>
<feature type="transmembrane region" description="Helical" evidence="9">
    <location>
        <begin position="5"/>
        <end position="23"/>
    </location>
</feature>
<feature type="region of interest" description="Disordered" evidence="8">
    <location>
        <begin position="1138"/>
        <end position="1166"/>
    </location>
</feature>
<dbReference type="InterPro" id="IPR036259">
    <property type="entry name" value="MFS_trans_sf"/>
</dbReference>
<dbReference type="InterPro" id="IPR005829">
    <property type="entry name" value="Sugar_transporter_CS"/>
</dbReference>
<feature type="repeat" description="TPR" evidence="7">
    <location>
        <begin position="984"/>
        <end position="1017"/>
    </location>
</feature>
<sequence>MMIEVFWAIGTCVEVILAILIMPKYGWRALLGVSAIPLILFTISCRWLPESPRYHMLSGNPDKALLTLESVCKTNGKQLPKGRLLTTGSVESRGSISDLLSPQMKNTTLLLWLIWFACAFSYYGIVLMTTEILQELKEGTCDAKDQCSFNCRDLDTGDYIELLWTTLAEFPGLIVTLLILEYVGRKATLAVTIFGFAIFTFITPHATSEKATIFCLFAARAFISGSFQAAYVYTPEVYPTSMRAVGLGTCSGFARVGALITPFIAQVLIRQSQVAAASTYGIVALFSGDWSGRYSTMDHGGPKTIEIPIRNSEEVIELECSSIPDAGEVLNILSNEAAPMRVWLELALEFWRQDRRDEFQQVLEEARTKAGKDYMGHEKDTMRCLDTLAAYNVICGKQEIDKEKQTKFFMEATTLYTLADKVIMYDQSHLLGRACFCLLDKGDQLDQADNQFNFVLDQDPNSIPALLGKACIAFNKRDFKGALGHYKKCLRLNPGCPADIRLGMGLCFYRMNKLGKAVDAFTRALTINKRCVGALVGLAVINLNQRDMTSVKDAITLFSSAYKIDKKNALVHIHLANHFFFRNAIDKAQQLAFHALHHTEHQQIRAEACYQLGRCHHKSGDYEQAFRYYNQAANFSTPKYALPYYYLGCMYLQRGSPSDIEQAIILFEKILKEYPNEHDTMKVLGHLYADSTDPEKCALAKTHLEKVVANNPKDWEALIDYAQVLEQFTPEKSLETYRKVIELMECMGVDVRAEIYNNIGTLQMRLGNLEDAKTNLQYAEDKIKILVDGPDYMYYRSLHNTVKYNSARLMEKMYNFDKAIWLYKEIVNNNPKYIDAILRLGCMHRDKGQIFDASDLFKEGLNIDPESPDAWSLIGNLHLEKGEWGTGQKKFERILKAERTANDAYANVALGNVWLNMIHAPARDQMRLKRHQERALTLYKNVLRQDPKNIYAANGLGAVLAHRGYTSEARDIFSHVREATSEMKDVWFNLAHIYVEQKQFSSAIQMYKNAMRTFNLQSDPDCLTYLARALFKNNLMEECKQCLIKARRVAPQDTVVLYNLALVMQQLAERKLIASKSNLKEVVCAVRDLELSERYFEWLSVAGDKHKFALVGASNEARKCKDILTQAHIYVNRAKLADDEERAHRERTKESVNQATLKRKQKEQERIAAAEARQRALEVKRNEYREKTGAVLEKVYKPSEKFKDSTPKPKGSKKQRRRNEGDDGLINDNESDAEAGSALRGRKKKKKQRDSDDERPAPSRFNPKHKSREVIDDDSSSDEDFNAKAHVQQQAMLSSSSDEEAGPPKPQKDTLASSSDEDAPPAPSNKTAMLDSSSDEDMNSDTEKKNTSRPGLDSGNR</sequence>
<keyword evidence="2 9" id="KW-0812">Transmembrane</keyword>
<protein>
    <submittedName>
        <fullName evidence="11">Oidioi.mRNA.OKI2018_I69.XSR.g14808.t1.cds</fullName>
    </submittedName>
</protein>
<dbReference type="EMBL" id="OU015569">
    <property type="protein sequence ID" value="CAG5096844.1"/>
    <property type="molecule type" value="Genomic_DNA"/>
</dbReference>
<evidence type="ECO:0000256" key="2">
    <source>
        <dbReference type="ARBA" id="ARBA00022692"/>
    </source>
</evidence>
<dbReference type="PROSITE" id="PS00216">
    <property type="entry name" value="SUGAR_TRANSPORT_1"/>
    <property type="match status" value="1"/>
</dbReference>
<dbReference type="PANTHER" id="PTHR14027">
    <property type="entry name" value="RNA POLYMERASE-ASSOCIATED PROTEIN CTR9"/>
    <property type="match status" value="1"/>
</dbReference>
<dbReference type="SUPFAM" id="SSF103473">
    <property type="entry name" value="MFS general substrate transporter"/>
    <property type="match status" value="1"/>
</dbReference>
<dbReference type="Pfam" id="PF07719">
    <property type="entry name" value="TPR_2"/>
    <property type="match status" value="1"/>
</dbReference>
<feature type="region of interest" description="Disordered" evidence="8">
    <location>
        <begin position="1195"/>
        <end position="1357"/>
    </location>
</feature>
<comment type="subcellular location">
    <subcellularLocation>
        <location evidence="1">Membrane</location>
        <topology evidence="1">Multi-pass membrane protein</topology>
    </subcellularLocation>
</comment>
<evidence type="ECO:0000256" key="4">
    <source>
        <dbReference type="ARBA" id="ARBA00022803"/>
    </source>
</evidence>
<dbReference type="InterPro" id="IPR006597">
    <property type="entry name" value="Sel1-like"/>
</dbReference>
<evidence type="ECO:0000256" key="1">
    <source>
        <dbReference type="ARBA" id="ARBA00004141"/>
    </source>
</evidence>
<dbReference type="Proteomes" id="UP001158576">
    <property type="component" value="Chromosome XSR"/>
</dbReference>
<evidence type="ECO:0000256" key="5">
    <source>
        <dbReference type="ARBA" id="ARBA00022989"/>
    </source>
</evidence>
<dbReference type="SMART" id="SM00671">
    <property type="entry name" value="SEL1"/>
    <property type="match status" value="2"/>
</dbReference>
<evidence type="ECO:0000256" key="6">
    <source>
        <dbReference type="ARBA" id="ARBA00023136"/>
    </source>
</evidence>
<accession>A0ABN7SBE0</accession>
<keyword evidence="5 9" id="KW-1133">Transmembrane helix</keyword>
<feature type="repeat" description="TPR" evidence="7">
    <location>
        <begin position="606"/>
        <end position="639"/>
    </location>
</feature>
<dbReference type="InterPro" id="IPR020846">
    <property type="entry name" value="MFS_dom"/>
</dbReference>
<dbReference type="InterPro" id="IPR005828">
    <property type="entry name" value="MFS_sugar_transport-like"/>
</dbReference>
<feature type="repeat" description="TPR" evidence="7">
    <location>
        <begin position="498"/>
        <end position="531"/>
    </location>
</feature>
<dbReference type="SUPFAM" id="SSF48452">
    <property type="entry name" value="TPR-like"/>
    <property type="match status" value="3"/>
</dbReference>
<feature type="transmembrane region" description="Helical" evidence="9">
    <location>
        <begin position="162"/>
        <end position="180"/>
    </location>
</feature>
<evidence type="ECO:0000256" key="9">
    <source>
        <dbReference type="SAM" id="Phobius"/>
    </source>
</evidence>
<dbReference type="InterPro" id="IPR013105">
    <property type="entry name" value="TPR_2"/>
</dbReference>
<evidence type="ECO:0000256" key="3">
    <source>
        <dbReference type="ARBA" id="ARBA00022737"/>
    </source>
</evidence>
<feature type="compositionally biased region" description="Acidic residues" evidence="8">
    <location>
        <begin position="1222"/>
        <end position="1233"/>
    </location>
</feature>
<evidence type="ECO:0000259" key="10">
    <source>
        <dbReference type="PROSITE" id="PS50850"/>
    </source>
</evidence>
<reference evidence="11 12" key="1">
    <citation type="submission" date="2021-04" db="EMBL/GenBank/DDBJ databases">
        <authorList>
            <person name="Bliznina A."/>
        </authorList>
    </citation>
    <scope>NUCLEOTIDE SEQUENCE [LARGE SCALE GENOMIC DNA]</scope>
</reference>
<feature type="domain" description="Major facilitator superfamily (MFS) profile" evidence="10">
    <location>
        <begin position="1"/>
        <end position="295"/>
    </location>
</feature>
<feature type="compositionally biased region" description="Acidic residues" evidence="8">
    <location>
        <begin position="1271"/>
        <end position="1280"/>
    </location>
</feature>
<keyword evidence="4 7" id="KW-0802">TPR repeat</keyword>
<keyword evidence="12" id="KW-1185">Reference proteome</keyword>
<dbReference type="Gene3D" id="1.25.40.10">
    <property type="entry name" value="Tetratricopeptide repeat domain"/>
    <property type="match status" value="4"/>
</dbReference>
<dbReference type="InterPro" id="IPR019734">
    <property type="entry name" value="TPR_rpt"/>
</dbReference>
<keyword evidence="3" id="KW-0677">Repeat</keyword>
<organism evidence="11 12">
    <name type="scientific">Oikopleura dioica</name>
    <name type="common">Tunicate</name>
    <dbReference type="NCBI Taxonomy" id="34765"/>
    <lineage>
        <taxon>Eukaryota</taxon>
        <taxon>Metazoa</taxon>
        <taxon>Chordata</taxon>
        <taxon>Tunicata</taxon>
        <taxon>Appendicularia</taxon>
        <taxon>Copelata</taxon>
        <taxon>Oikopleuridae</taxon>
        <taxon>Oikopleura</taxon>
    </lineage>
</organism>
<evidence type="ECO:0000313" key="11">
    <source>
        <dbReference type="EMBL" id="CAG5096844.1"/>
    </source>
</evidence>
<feature type="repeat" description="TPR" evidence="7">
    <location>
        <begin position="834"/>
        <end position="867"/>
    </location>
</feature>
<dbReference type="PROSITE" id="PS50005">
    <property type="entry name" value="TPR"/>
    <property type="match status" value="4"/>
</dbReference>
<feature type="transmembrane region" description="Helical" evidence="9">
    <location>
        <begin position="29"/>
        <end position="48"/>
    </location>
</feature>
<dbReference type="InterPro" id="IPR031101">
    <property type="entry name" value="Ctr9"/>
</dbReference>
<name>A0ABN7SBE0_OIKDI</name>
<evidence type="ECO:0000313" key="12">
    <source>
        <dbReference type="Proteomes" id="UP001158576"/>
    </source>
</evidence>
<proteinExistence type="predicted"/>
<feature type="compositionally biased region" description="Basic and acidic residues" evidence="8">
    <location>
        <begin position="1138"/>
        <end position="1150"/>
    </location>
</feature>